<comment type="caution">
    <text evidence="2">The sequence shown here is derived from an EMBL/GenBank/DDBJ whole genome shotgun (WGS) entry which is preliminary data.</text>
</comment>
<dbReference type="AlphaFoldDB" id="A0A9P5V7H0"/>
<evidence type="ECO:0000313" key="3">
    <source>
        <dbReference type="Proteomes" id="UP000748756"/>
    </source>
</evidence>
<keyword evidence="3" id="KW-1185">Reference proteome</keyword>
<feature type="non-terminal residue" evidence="2">
    <location>
        <position position="1"/>
    </location>
</feature>
<accession>A0A9P5V7H0</accession>
<protein>
    <submittedName>
        <fullName evidence="2">Uncharacterized protein</fullName>
    </submittedName>
</protein>
<gene>
    <name evidence="2" type="ORF">BG015_000646</name>
</gene>
<evidence type="ECO:0000313" key="2">
    <source>
        <dbReference type="EMBL" id="KAF9142861.1"/>
    </source>
</evidence>
<proteinExistence type="predicted"/>
<reference evidence="2" key="1">
    <citation type="journal article" date="2020" name="Fungal Divers.">
        <title>Resolving the Mortierellaceae phylogeny through synthesis of multi-gene phylogenetics and phylogenomics.</title>
        <authorList>
            <person name="Vandepol N."/>
            <person name="Liber J."/>
            <person name="Desiro A."/>
            <person name="Na H."/>
            <person name="Kennedy M."/>
            <person name="Barry K."/>
            <person name="Grigoriev I.V."/>
            <person name="Miller A.N."/>
            <person name="O'Donnell K."/>
            <person name="Stajich J.E."/>
            <person name="Bonito G."/>
        </authorList>
    </citation>
    <scope>NUCLEOTIDE SEQUENCE</scope>
    <source>
        <strain evidence="2">NRRL 6426</strain>
    </source>
</reference>
<feature type="compositionally biased region" description="Polar residues" evidence="1">
    <location>
        <begin position="41"/>
        <end position="57"/>
    </location>
</feature>
<organism evidence="2 3">
    <name type="scientific">Linnemannia schmuckeri</name>
    <dbReference type="NCBI Taxonomy" id="64567"/>
    <lineage>
        <taxon>Eukaryota</taxon>
        <taxon>Fungi</taxon>
        <taxon>Fungi incertae sedis</taxon>
        <taxon>Mucoromycota</taxon>
        <taxon>Mortierellomycotina</taxon>
        <taxon>Mortierellomycetes</taxon>
        <taxon>Mortierellales</taxon>
        <taxon>Mortierellaceae</taxon>
        <taxon>Linnemannia</taxon>
    </lineage>
</organism>
<sequence length="76" mass="8449">NQRKKKTGHAAVELWTLDDFQCHLSLTKNSLLDVTDALPGTTKNNPPCTTENDSPRMTKNGWPKYNRDKSCGDSSA</sequence>
<dbReference type="EMBL" id="JAAAUQ010001102">
    <property type="protein sequence ID" value="KAF9142861.1"/>
    <property type="molecule type" value="Genomic_DNA"/>
</dbReference>
<name>A0A9P5V7H0_9FUNG</name>
<dbReference type="Proteomes" id="UP000748756">
    <property type="component" value="Unassembled WGS sequence"/>
</dbReference>
<feature type="region of interest" description="Disordered" evidence="1">
    <location>
        <begin position="37"/>
        <end position="76"/>
    </location>
</feature>
<feature type="compositionally biased region" description="Basic and acidic residues" evidence="1">
    <location>
        <begin position="65"/>
        <end position="76"/>
    </location>
</feature>
<evidence type="ECO:0000256" key="1">
    <source>
        <dbReference type="SAM" id="MobiDB-lite"/>
    </source>
</evidence>